<dbReference type="Proteomes" id="UP000199400">
    <property type="component" value="Unassembled WGS sequence"/>
</dbReference>
<dbReference type="EMBL" id="FOMX01000005">
    <property type="protein sequence ID" value="SFD85005.1"/>
    <property type="molecule type" value="Genomic_DNA"/>
</dbReference>
<dbReference type="GO" id="GO:0046872">
    <property type="term" value="F:metal ion binding"/>
    <property type="evidence" value="ECO:0007669"/>
    <property type="project" value="TreeGrafter"/>
</dbReference>
<dbReference type="CDD" id="cd00320">
    <property type="entry name" value="cpn10"/>
    <property type="match status" value="1"/>
</dbReference>
<dbReference type="GO" id="GO:0005737">
    <property type="term" value="C:cytoplasm"/>
    <property type="evidence" value="ECO:0007669"/>
    <property type="project" value="UniProtKB-SubCell"/>
</dbReference>
<dbReference type="OrthoDB" id="9806791at2"/>
<comment type="subunit">
    <text evidence="3">Heptamer of 7 subunits arranged in a ring. Interacts with the chaperonin GroEL.</text>
</comment>
<keyword evidence="3" id="KW-0963">Cytoplasm</keyword>
<dbReference type="InterPro" id="IPR037124">
    <property type="entry name" value="Chaperonin_GroES_sf"/>
</dbReference>
<evidence type="ECO:0000313" key="6">
    <source>
        <dbReference type="Proteomes" id="UP000199400"/>
    </source>
</evidence>
<dbReference type="HAMAP" id="MF_00580">
    <property type="entry name" value="CH10"/>
    <property type="match status" value="1"/>
</dbReference>
<evidence type="ECO:0000256" key="1">
    <source>
        <dbReference type="ARBA" id="ARBA00006975"/>
    </source>
</evidence>
<evidence type="ECO:0000256" key="2">
    <source>
        <dbReference type="ARBA" id="ARBA00023186"/>
    </source>
</evidence>
<evidence type="ECO:0000313" key="5">
    <source>
        <dbReference type="EMBL" id="SFD85005.1"/>
    </source>
</evidence>
<proteinExistence type="inferred from homology"/>
<sequence>MTTTKVRPLNDRVLVKRMSEEEKTAGGLFIPDSAKEKPAKGVVISAGPGKVDDNGKRTPLEVKAGDKVLFGKYSGTEIKLDGEEHMILREDEILAILEA</sequence>
<dbReference type="PANTHER" id="PTHR10772">
    <property type="entry name" value="10 KDA HEAT SHOCK PROTEIN"/>
    <property type="match status" value="1"/>
</dbReference>
<dbReference type="STRING" id="54.SAMN02745121_01846"/>
<dbReference type="NCBIfam" id="NF001531">
    <property type="entry name" value="PRK00364.2-2"/>
    <property type="match status" value="1"/>
</dbReference>
<reference evidence="6" key="1">
    <citation type="submission" date="2016-10" db="EMBL/GenBank/DDBJ databases">
        <authorList>
            <person name="Varghese N."/>
            <person name="Submissions S."/>
        </authorList>
    </citation>
    <scope>NUCLEOTIDE SEQUENCE [LARGE SCALE GENOMIC DNA]</scope>
    <source>
        <strain evidence="6">ATCC 25963</strain>
    </source>
</reference>
<dbReference type="RefSeq" id="WP_096330647.1">
    <property type="nucleotide sequence ID" value="NZ_FOMX01000005.1"/>
</dbReference>
<dbReference type="PANTHER" id="PTHR10772:SF63">
    <property type="entry name" value="20 KDA CHAPERONIN, CHLOROPLASTIC"/>
    <property type="match status" value="1"/>
</dbReference>
<comment type="function">
    <text evidence="3 4">Together with the chaperonin GroEL, plays an essential role in assisting protein folding. The GroEL-GroES system forms a nano-cage that allows encapsulation of the non-native substrate proteins and provides a physical environment optimized to promote and accelerate protein folding. GroES binds to the apical surface of the GroEL ring, thereby capping the opening of the GroEL channel.</text>
</comment>
<dbReference type="PROSITE" id="PS00681">
    <property type="entry name" value="CHAPERONINS_CPN10"/>
    <property type="match status" value="1"/>
</dbReference>
<dbReference type="GO" id="GO:0051082">
    <property type="term" value="F:unfolded protein binding"/>
    <property type="evidence" value="ECO:0007669"/>
    <property type="project" value="TreeGrafter"/>
</dbReference>
<organism evidence="5 6">
    <name type="scientific">Nannocystis exedens</name>
    <dbReference type="NCBI Taxonomy" id="54"/>
    <lineage>
        <taxon>Bacteria</taxon>
        <taxon>Pseudomonadati</taxon>
        <taxon>Myxococcota</taxon>
        <taxon>Polyangia</taxon>
        <taxon>Nannocystales</taxon>
        <taxon>Nannocystaceae</taxon>
        <taxon>Nannocystis</taxon>
    </lineage>
</organism>
<dbReference type="FunFam" id="2.30.33.40:FF:000001">
    <property type="entry name" value="10 kDa chaperonin"/>
    <property type="match status" value="1"/>
</dbReference>
<dbReference type="Pfam" id="PF00166">
    <property type="entry name" value="Cpn10"/>
    <property type="match status" value="1"/>
</dbReference>
<accession>A0A1I1VQ74</accession>
<evidence type="ECO:0000256" key="4">
    <source>
        <dbReference type="RuleBase" id="RU000535"/>
    </source>
</evidence>
<comment type="subcellular location">
    <subcellularLocation>
        <location evidence="3">Cytoplasm</location>
    </subcellularLocation>
</comment>
<keyword evidence="6" id="KW-1185">Reference proteome</keyword>
<dbReference type="AlphaFoldDB" id="A0A1I1VQ74"/>
<comment type="similarity">
    <text evidence="1 3 4">Belongs to the GroES chaperonin family.</text>
</comment>
<dbReference type="GO" id="GO:0044183">
    <property type="term" value="F:protein folding chaperone"/>
    <property type="evidence" value="ECO:0007669"/>
    <property type="project" value="InterPro"/>
</dbReference>
<dbReference type="Gene3D" id="2.30.33.40">
    <property type="entry name" value="GroES chaperonin"/>
    <property type="match status" value="1"/>
</dbReference>
<dbReference type="InterPro" id="IPR011032">
    <property type="entry name" value="GroES-like_sf"/>
</dbReference>
<dbReference type="GO" id="GO:0005524">
    <property type="term" value="F:ATP binding"/>
    <property type="evidence" value="ECO:0007669"/>
    <property type="project" value="InterPro"/>
</dbReference>
<dbReference type="InterPro" id="IPR018369">
    <property type="entry name" value="Chaprnonin_Cpn10_CS"/>
</dbReference>
<evidence type="ECO:0000256" key="3">
    <source>
        <dbReference type="HAMAP-Rule" id="MF_00580"/>
    </source>
</evidence>
<dbReference type="NCBIfam" id="NF001533">
    <property type="entry name" value="PRK00364.2-4"/>
    <property type="match status" value="1"/>
</dbReference>
<dbReference type="GO" id="GO:0051087">
    <property type="term" value="F:protein-folding chaperone binding"/>
    <property type="evidence" value="ECO:0007669"/>
    <property type="project" value="TreeGrafter"/>
</dbReference>
<name>A0A1I1VQ74_9BACT</name>
<dbReference type="InterPro" id="IPR020818">
    <property type="entry name" value="Chaperonin_GroES"/>
</dbReference>
<protein>
    <recommendedName>
        <fullName evidence="3">Co-chaperonin GroES</fullName>
    </recommendedName>
    <alternativeName>
        <fullName evidence="3">10 kDa chaperonin</fullName>
    </alternativeName>
    <alternativeName>
        <fullName evidence="3">Chaperonin-10</fullName>
        <shortName evidence="3">Cpn10</shortName>
    </alternativeName>
</protein>
<dbReference type="PRINTS" id="PR00297">
    <property type="entry name" value="CHAPERONIN10"/>
</dbReference>
<dbReference type="NCBIfam" id="NF001527">
    <property type="entry name" value="PRK00364.1-2"/>
    <property type="match status" value="1"/>
</dbReference>
<keyword evidence="2 3" id="KW-0143">Chaperone</keyword>
<gene>
    <name evidence="3" type="primary">groES</name>
    <name evidence="3" type="synonym">groS</name>
    <name evidence="5" type="ORF">SAMN02745121_01846</name>
</gene>
<dbReference type="SMART" id="SM00883">
    <property type="entry name" value="Cpn10"/>
    <property type="match status" value="1"/>
</dbReference>
<dbReference type="NCBIfam" id="NF001534">
    <property type="entry name" value="PRK00364.2-5"/>
    <property type="match status" value="1"/>
</dbReference>
<dbReference type="SUPFAM" id="SSF50129">
    <property type="entry name" value="GroES-like"/>
    <property type="match status" value="1"/>
</dbReference>